<dbReference type="EMBL" id="JAKKPZ010001104">
    <property type="protein sequence ID" value="KAI1690697.1"/>
    <property type="molecule type" value="Genomic_DNA"/>
</dbReference>
<evidence type="ECO:0000313" key="3">
    <source>
        <dbReference type="Proteomes" id="UP001201812"/>
    </source>
</evidence>
<evidence type="ECO:0000313" key="2">
    <source>
        <dbReference type="EMBL" id="KAI1690697.1"/>
    </source>
</evidence>
<evidence type="ECO:0000256" key="1">
    <source>
        <dbReference type="SAM" id="MobiDB-lite"/>
    </source>
</evidence>
<dbReference type="AlphaFoldDB" id="A0AAD4MI43"/>
<dbReference type="Proteomes" id="UP001201812">
    <property type="component" value="Unassembled WGS sequence"/>
</dbReference>
<accession>A0AAD4MI43</accession>
<feature type="region of interest" description="Disordered" evidence="1">
    <location>
        <begin position="33"/>
        <end position="59"/>
    </location>
</feature>
<sequence>MAADSAFTSERLVAARLWPALLCRPLARGAQRRGTGGRRQLVGGRGAGDGKPRTGGWTDDPAATAAALLLVAADRYCGSRDLDPARRPALCGTRRAGCSGTLAATTVVEAVRDADLVRRRADRAGRRPVVAWPPQARTEECKAARGG</sequence>
<protein>
    <submittedName>
        <fullName evidence="2">Uncharacterized protein</fullName>
    </submittedName>
</protein>
<gene>
    <name evidence="2" type="ORF">DdX_22334</name>
</gene>
<keyword evidence="3" id="KW-1185">Reference proteome</keyword>
<organism evidence="2 3">
    <name type="scientific">Ditylenchus destructor</name>
    <dbReference type="NCBI Taxonomy" id="166010"/>
    <lineage>
        <taxon>Eukaryota</taxon>
        <taxon>Metazoa</taxon>
        <taxon>Ecdysozoa</taxon>
        <taxon>Nematoda</taxon>
        <taxon>Chromadorea</taxon>
        <taxon>Rhabditida</taxon>
        <taxon>Tylenchina</taxon>
        <taxon>Tylenchomorpha</taxon>
        <taxon>Sphaerularioidea</taxon>
        <taxon>Anguinidae</taxon>
        <taxon>Anguininae</taxon>
        <taxon>Ditylenchus</taxon>
    </lineage>
</organism>
<name>A0AAD4MI43_9BILA</name>
<reference evidence="2" key="1">
    <citation type="submission" date="2022-01" db="EMBL/GenBank/DDBJ databases">
        <title>Genome Sequence Resource for Two Populations of Ditylenchus destructor, the Migratory Endoparasitic Phytonematode.</title>
        <authorList>
            <person name="Zhang H."/>
            <person name="Lin R."/>
            <person name="Xie B."/>
        </authorList>
    </citation>
    <scope>NUCLEOTIDE SEQUENCE</scope>
    <source>
        <strain evidence="2">BazhouSP</strain>
    </source>
</reference>
<comment type="caution">
    <text evidence="2">The sequence shown here is derived from an EMBL/GenBank/DDBJ whole genome shotgun (WGS) entry which is preliminary data.</text>
</comment>
<proteinExistence type="predicted"/>
<feature type="compositionally biased region" description="Low complexity" evidence="1">
    <location>
        <begin position="33"/>
        <end position="42"/>
    </location>
</feature>